<dbReference type="Proteomes" id="UP001642360">
    <property type="component" value="Unassembled WGS sequence"/>
</dbReference>
<dbReference type="EMBL" id="CAUOFW020000932">
    <property type="protein sequence ID" value="CAK9139069.1"/>
    <property type="molecule type" value="Genomic_DNA"/>
</dbReference>
<evidence type="ECO:0000259" key="3">
    <source>
        <dbReference type="Pfam" id="PF02784"/>
    </source>
</evidence>
<dbReference type="InterPro" id="IPR022644">
    <property type="entry name" value="De-COase2_N"/>
</dbReference>
<protein>
    <recommendedName>
        <fullName evidence="3">Orn/DAP/Arg decarboxylase 2 N-terminal domain-containing protein</fullName>
    </recommendedName>
</protein>
<proteinExistence type="predicted"/>
<dbReference type="AlphaFoldDB" id="A0ABC8R249"/>
<feature type="domain" description="Orn/DAP/Arg decarboxylase 2 N-terminal" evidence="3">
    <location>
        <begin position="32"/>
        <end position="139"/>
    </location>
</feature>
<evidence type="ECO:0000313" key="5">
    <source>
        <dbReference type="Proteomes" id="UP001642360"/>
    </source>
</evidence>
<dbReference type="PANTHER" id="PTHR43727">
    <property type="entry name" value="DIAMINOPIMELATE DECARBOXYLASE"/>
    <property type="match status" value="1"/>
</dbReference>
<dbReference type="Pfam" id="PF02784">
    <property type="entry name" value="Orn_Arg_deC_N"/>
    <property type="match status" value="1"/>
</dbReference>
<sequence length="140" mass="15475">MSLCAVNVKVQDVMEIVERRQFSLHKKSQITRNFEILEHLRKLGCGAGLVSGNELTLAHRTGFNPTSGNKLRLAHRVGFNPTRCIFNGNGKTLEDLVLASQEGVFVNIDNKFGLDNIVATARIVGKKVNVLLHINLDVDP</sequence>
<gene>
    <name evidence="4" type="ORF">ILEXP_LOCUS6424</name>
</gene>
<dbReference type="PANTHER" id="PTHR43727:SF2">
    <property type="entry name" value="GROUP IV DECARBOXYLASE"/>
    <property type="match status" value="1"/>
</dbReference>
<evidence type="ECO:0000256" key="2">
    <source>
        <dbReference type="ARBA" id="ARBA00022898"/>
    </source>
</evidence>
<comment type="cofactor">
    <cofactor evidence="1">
        <name>pyridoxal 5'-phosphate</name>
        <dbReference type="ChEBI" id="CHEBI:597326"/>
    </cofactor>
</comment>
<evidence type="ECO:0000313" key="4">
    <source>
        <dbReference type="EMBL" id="CAK9139069.1"/>
    </source>
</evidence>
<comment type="caution">
    <text evidence="4">The sequence shown here is derived from an EMBL/GenBank/DDBJ whole genome shotgun (WGS) entry which is preliminary data.</text>
</comment>
<keyword evidence="5" id="KW-1185">Reference proteome</keyword>
<dbReference type="SUPFAM" id="SSF51419">
    <property type="entry name" value="PLP-binding barrel"/>
    <property type="match status" value="1"/>
</dbReference>
<accession>A0ABC8R249</accession>
<organism evidence="4 5">
    <name type="scientific">Ilex paraguariensis</name>
    <name type="common">yerba mate</name>
    <dbReference type="NCBI Taxonomy" id="185542"/>
    <lineage>
        <taxon>Eukaryota</taxon>
        <taxon>Viridiplantae</taxon>
        <taxon>Streptophyta</taxon>
        <taxon>Embryophyta</taxon>
        <taxon>Tracheophyta</taxon>
        <taxon>Spermatophyta</taxon>
        <taxon>Magnoliopsida</taxon>
        <taxon>eudicotyledons</taxon>
        <taxon>Gunneridae</taxon>
        <taxon>Pentapetalae</taxon>
        <taxon>asterids</taxon>
        <taxon>campanulids</taxon>
        <taxon>Aquifoliales</taxon>
        <taxon>Aquifoliaceae</taxon>
        <taxon>Ilex</taxon>
    </lineage>
</organism>
<reference evidence="4 5" key="1">
    <citation type="submission" date="2024-02" db="EMBL/GenBank/DDBJ databases">
        <authorList>
            <person name="Vignale AGUSTIN F."/>
            <person name="Sosa J E."/>
            <person name="Modenutti C."/>
        </authorList>
    </citation>
    <scope>NUCLEOTIDE SEQUENCE [LARGE SCALE GENOMIC DNA]</scope>
</reference>
<dbReference type="Gene3D" id="3.20.20.10">
    <property type="entry name" value="Alanine racemase"/>
    <property type="match status" value="1"/>
</dbReference>
<evidence type="ECO:0000256" key="1">
    <source>
        <dbReference type="ARBA" id="ARBA00001933"/>
    </source>
</evidence>
<dbReference type="InterPro" id="IPR029066">
    <property type="entry name" value="PLP-binding_barrel"/>
</dbReference>
<name>A0ABC8R249_9AQUA</name>
<keyword evidence="2" id="KW-0663">Pyridoxal phosphate</keyword>